<comment type="caution">
    <text evidence="1">The sequence shown here is derived from an EMBL/GenBank/DDBJ whole genome shotgun (WGS) entry which is preliminary data.</text>
</comment>
<dbReference type="Proteomes" id="UP000789702">
    <property type="component" value="Unassembled WGS sequence"/>
</dbReference>
<organism evidence="1 2">
    <name type="scientific">Dentiscutata heterogama</name>
    <dbReference type="NCBI Taxonomy" id="1316150"/>
    <lineage>
        <taxon>Eukaryota</taxon>
        <taxon>Fungi</taxon>
        <taxon>Fungi incertae sedis</taxon>
        <taxon>Mucoromycota</taxon>
        <taxon>Glomeromycotina</taxon>
        <taxon>Glomeromycetes</taxon>
        <taxon>Diversisporales</taxon>
        <taxon>Gigasporaceae</taxon>
        <taxon>Dentiscutata</taxon>
    </lineage>
</organism>
<name>A0ACA9PS54_9GLOM</name>
<evidence type="ECO:0000313" key="1">
    <source>
        <dbReference type="EMBL" id="CAG8720035.1"/>
    </source>
</evidence>
<dbReference type="EMBL" id="CAJVPU010032573">
    <property type="protein sequence ID" value="CAG8720035.1"/>
    <property type="molecule type" value="Genomic_DNA"/>
</dbReference>
<reference evidence="1" key="1">
    <citation type="submission" date="2021-06" db="EMBL/GenBank/DDBJ databases">
        <authorList>
            <person name="Kallberg Y."/>
            <person name="Tangrot J."/>
            <person name="Rosling A."/>
        </authorList>
    </citation>
    <scope>NUCLEOTIDE SEQUENCE</scope>
    <source>
        <strain evidence="1">IL203A</strain>
    </source>
</reference>
<evidence type="ECO:0000313" key="2">
    <source>
        <dbReference type="Proteomes" id="UP000789702"/>
    </source>
</evidence>
<protein>
    <submittedName>
        <fullName evidence="1">3628_t:CDS:1</fullName>
    </submittedName>
</protein>
<gene>
    <name evidence="1" type="ORF">DHETER_LOCUS12775</name>
</gene>
<sequence>YEIAYIETIIDSVSEGDMVSDEMVLGEIVLGEMVLDENTEVVSEVVSATKKCYFINKDWNIRKLLLALKLVPSPHTGAVISNTFFKCLED</sequence>
<accession>A0ACA9PS54</accession>
<feature type="non-terminal residue" evidence="1">
    <location>
        <position position="1"/>
    </location>
</feature>
<keyword evidence="2" id="KW-1185">Reference proteome</keyword>
<proteinExistence type="predicted"/>